<keyword evidence="4 5" id="KW-0472">Membrane</keyword>
<keyword evidence="3 5" id="KW-1133">Transmembrane helix</keyword>
<evidence type="ECO:0000313" key="7">
    <source>
        <dbReference type="EMBL" id="MFH4981844.1"/>
    </source>
</evidence>
<evidence type="ECO:0000256" key="1">
    <source>
        <dbReference type="ARBA" id="ARBA00004370"/>
    </source>
</evidence>
<dbReference type="SUPFAM" id="SSF81321">
    <property type="entry name" value="Family A G protein-coupled receptor-like"/>
    <property type="match status" value="1"/>
</dbReference>
<organism evidence="7 8">
    <name type="scientific">Gnathostoma spinigerum</name>
    <dbReference type="NCBI Taxonomy" id="75299"/>
    <lineage>
        <taxon>Eukaryota</taxon>
        <taxon>Metazoa</taxon>
        <taxon>Ecdysozoa</taxon>
        <taxon>Nematoda</taxon>
        <taxon>Chromadorea</taxon>
        <taxon>Rhabditida</taxon>
        <taxon>Spirurina</taxon>
        <taxon>Gnathostomatomorpha</taxon>
        <taxon>Gnathostomatoidea</taxon>
        <taxon>Gnathostomatidae</taxon>
        <taxon>Gnathostoma</taxon>
    </lineage>
</organism>
<dbReference type="GO" id="GO:0016020">
    <property type="term" value="C:membrane"/>
    <property type="evidence" value="ECO:0007669"/>
    <property type="project" value="UniProtKB-SubCell"/>
</dbReference>
<proteinExistence type="predicted"/>
<keyword evidence="2 5" id="KW-0812">Transmembrane</keyword>
<evidence type="ECO:0000259" key="6">
    <source>
        <dbReference type="PROSITE" id="PS50262"/>
    </source>
</evidence>
<dbReference type="EMBL" id="JBGFUD010007993">
    <property type="protein sequence ID" value="MFH4981844.1"/>
    <property type="molecule type" value="Genomic_DNA"/>
</dbReference>
<dbReference type="Proteomes" id="UP001608902">
    <property type="component" value="Unassembled WGS sequence"/>
</dbReference>
<comment type="caution">
    <text evidence="7">The sequence shown here is derived from an EMBL/GenBank/DDBJ whole genome shotgun (WGS) entry which is preliminary data.</text>
</comment>
<dbReference type="AlphaFoldDB" id="A0ABD6EX57"/>
<dbReference type="PROSITE" id="PS50262">
    <property type="entry name" value="G_PROTEIN_RECEP_F1_2"/>
    <property type="match status" value="1"/>
</dbReference>
<gene>
    <name evidence="7" type="ORF">AB6A40_008553</name>
</gene>
<dbReference type="InterPro" id="IPR052954">
    <property type="entry name" value="GPCR-Ligand_Int"/>
</dbReference>
<evidence type="ECO:0000313" key="8">
    <source>
        <dbReference type="Proteomes" id="UP001608902"/>
    </source>
</evidence>
<comment type="subcellular location">
    <subcellularLocation>
        <location evidence="1">Membrane</location>
    </subcellularLocation>
</comment>
<evidence type="ECO:0000256" key="3">
    <source>
        <dbReference type="ARBA" id="ARBA00022989"/>
    </source>
</evidence>
<reference evidence="7 8" key="1">
    <citation type="submission" date="2024-08" db="EMBL/GenBank/DDBJ databases">
        <title>Gnathostoma spinigerum genome.</title>
        <authorList>
            <person name="Gonzalez-Bertolin B."/>
            <person name="Monzon S."/>
            <person name="Zaballos A."/>
            <person name="Jimenez P."/>
            <person name="Dekumyoy P."/>
            <person name="Varona S."/>
            <person name="Cuesta I."/>
            <person name="Sumanam S."/>
            <person name="Adisakwattana P."/>
            <person name="Gasser R.B."/>
            <person name="Hernandez-Gonzalez A."/>
            <person name="Young N.D."/>
            <person name="Perteguer M.J."/>
        </authorList>
    </citation>
    <scope>NUCLEOTIDE SEQUENCE [LARGE SCALE GENOMIC DNA]</scope>
    <source>
        <strain evidence="7">AL3</strain>
        <tissue evidence="7">Liver</tissue>
    </source>
</reference>
<evidence type="ECO:0000256" key="4">
    <source>
        <dbReference type="ARBA" id="ARBA00023136"/>
    </source>
</evidence>
<protein>
    <recommendedName>
        <fullName evidence="6">G-protein coupled receptors family 1 profile domain-containing protein</fullName>
    </recommendedName>
</protein>
<dbReference type="PANTHER" id="PTHR46641:SF1">
    <property type="entry name" value="G-PROTEIN COUPLED RECEPTORS FAMILY 1 PROFILE DOMAIN-CONTAINING PROTEIN"/>
    <property type="match status" value="1"/>
</dbReference>
<feature type="domain" description="G-protein coupled receptors family 1 profile" evidence="6">
    <location>
        <begin position="1"/>
        <end position="69"/>
    </location>
</feature>
<dbReference type="PANTHER" id="PTHR46641">
    <property type="entry name" value="FMRFAMIDE RECEPTOR-RELATED"/>
    <property type="match status" value="1"/>
</dbReference>
<evidence type="ECO:0000256" key="5">
    <source>
        <dbReference type="SAM" id="Phobius"/>
    </source>
</evidence>
<evidence type="ECO:0000256" key="2">
    <source>
        <dbReference type="ARBA" id="ARBA00022692"/>
    </source>
</evidence>
<dbReference type="InterPro" id="IPR017452">
    <property type="entry name" value="GPCR_Rhodpsn_7TM"/>
</dbReference>
<name>A0ABD6EX57_9BILA</name>
<dbReference type="Gene3D" id="1.20.1070.10">
    <property type="entry name" value="Rhodopsin 7-helix transmembrane proteins"/>
    <property type="match status" value="1"/>
</dbReference>
<accession>A0ABD6EX57</accession>
<sequence length="69" mass="7789">MYGLMVLSQTISVWMTAGMSVHRYIGVCLPFQAASLLQPKRVITFLVALIAFSFLFNATRFFEVTHGFL</sequence>
<keyword evidence="8" id="KW-1185">Reference proteome</keyword>
<feature type="transmembrane region" description="Helical" evidence="5">
    <location>
        <begin position="43"/>
        <end position="62"/>
    </location>
</feature>